<proteinExistence type="predicted"/>
<accession>A0A5B7FEY4</accession>
<comment type="caution">
    <text evidence="1">The sequence shown here is derived from an EMBL/GenBank/DDBJ whole genome shotgun (WGS) entry which is preliminary data.</text>
</comment>
<reference evidence="1 2" key="1">
    <citation type="submission" date="2019-05" db="EMBL/GenBank/DDBJ databases">
        <title>Another draft genome of Portunus trituberculatus and its Hox gene families provides insights of decapod evolution.</title>
        <authorList>
            <person name="Jeong J.-H."/>
            <person name="Song I."/>
            <person name="Kim S."/>
            <person name="Choi T."/>
            <person name="Kim D."/>
            <person name="Ryu S."/>
            <person name="Kim W."/>
        </authorList>
    </citation>
    <scope>NUCLEOTIDE SEQUENCE [LARGE SCALE GENOMIC DNA]</scope>
    <source>
        <tissue evidence="1">Muscle</tissue>
    </source>
</reference>
<protein>
    <submittedName>
        <fullName evidence="1">Uncharacterized protein</fullName>
    </submittedName>
</protein>
<gene>
    <name evidence="1" type="ORF">E2C01_038747</name>
</gene>
<sequence length="59" mass="6714">MYPEDRKRTKQKIKLRITTMRKSGRLEKRSVYPPACLSACPPSCPPSHQPTRLPSGYGL</sequence>
<name>A0A5B7FEY4_PORTR</name>
<dbReference type="AlphaFoldDB" id="A0A5B7FEY4"/>
<evidence type="ECO:0000313" key="1">
    <source>
        <dbReference type="EMBL" id="MPC45062.1"/>
    </source>
</evidence>
<evidence type="ECO:0000313" key="2">
    <source>
        <dbReference type="Proteomes" id="UP000324222"/>
    </source>
</evidence>
<dbReference type="EMBL" id="VSRR010006555">
    <property type="protein sequence ID" value="MPC45062.1"/>
    <property type="molecule type" value="Genomic_DNA"/>
</dbReference>
<organism evidence="1 2">
    <name type="scientific">Portunus trituberculatus</name>
    <name type="common">Swimming crab</name>
    <name type="synonym">Neptunus trituberculatus</name>
    <dbReference type="NCBI Taxonomy" id="210409"/>
    <lineage>
        <taxon>Eukaryota</taxon>
        <taxon>Metazoa</taxon>
        <taxon>Ecdysozoa</taxon>
        <taxon>Arthropoda</taxon>
        <taxon>Crustacea</taxon>
        <taxon>Multicrustacea</taxon>
        <taxon>Malacostraca</taxon>
        <taxon>Eumalacostraca</taxon>
        <taxon>Eucarida</taxon>
        <taxon>Decapoda</taxon>
        <taxon>Pleocyemata</taxon>
        <taxon>Brachyura</taxon>
        <taxon>Eubrachyura</taxon>
        <taxon>Portunoidea</taxon>
        <taxon>Portunidae</taxon>
        <taxon>Portuninae</taxon>
        <taxon>Portunus</taxon>
    </lineage>
</organism>
<keyword evidence="2" id="KW-1185">Reference proteome</keyword>
<dbReference type="Proteomes" id="UP000324222">
    <property type="component" value="Unassembled WGS sequence"/>
</dbReference>